<dbReference type="Proteomes" id="UP000645555">
    <property type="component" value="Unassembled WGS sequence"/>
</dbReference>
<comment type="caution">
    <text evidence="3">The sequence shown here is derived from an EMBL/GenBank/DDBJ whole genome shotgun (WGS) entry which is preliminary data.</text>
</comment>
<accession>A0A918NH00</accession>
<evidence type="ECO:0000256" key="2">
    <source>
        <dbReference type="SAM" id="Phobius"/>
    </source>
</evidence>
<dbReference type="AlphaFoldDB" id="A0A918NH00"/>
<reference evidence="3" key="2">
    <citation type="submission" date="2020-09" db="EMBL/GenBank/DDBJ databases">
        <authorList>
            <person name="Sun Q."/>
            <person name="Ohkuma M."/>
        </authorList>
    </citation>
    <scope>NUCLEOTIDE SEQUENCE</scope>
    <source>
        <strain evidence="3">JCM 4956</strain>
    </source>
</reference>
<organism evidence="3 4">
    <name type="scientific">Streptomyces fructofermentans</name>
    <dbReference type="NCBI Taxonomy" id="152141"/>
    <lineage>
        <taxon>Bacteria</taxon>
        <taxon>Bacillati</taxon>
        <taxon>Actinomycetota</taxon>
        <taxon>Actinomycetes</taxon>
        <taxon>Kitasatosporales</taxon>
        <taxon>Streptomycetaceae</taxon>
        <taxon>Streptomyces</taxon>
    </lineage>
</organism>
<feature type="region of interest" description="Disordered" evidence="1">
    <location>
        <begin position="1"/>
        <end position="26"/>
    </location>
</feature>
<reference evidence="3" key="1">
    <citation type="journal article" date="2014" name="Int. J. Syst. Evol. Microbiol.">
        <title>Complete genome sequence of Corynebacterium casei LMG S-19264T (=DSM 44701T), isolated from a smear-ripened cheese.</title>
        <authorList>
            <consortium name="US DOE Joint Genome Institute (JGI-PGF)"/>
            <person name="Walter F."/>
            <person name="Albersmeier A."/>
            <person name="Kalinowski J."/>
            <person name="Ruckert C."/>
        </authorList>
    </citation>
    <scope>NUCLEOTIDE SEQUENCE</scope>
    <source>
        <strain evidence="3">JCM 4956</strain>
    </source>
</reference>
<protein>
    <submittedName>
        <fullName evidence="3">Transporter</fullName>
    </submittedName>
</protein>
<dbReference type="RefSeq" id="WP_190037066.1">
    <property type="nucleotide sequence ID" value="NZ_BMWD01000014.1"/>
</dbReference>
<evidence type="ECO:0000313" key="3">
    <source>
        <dbReference type="EMBL" id="GGX69792.1"/>
    </source>
</evidence>
<keyword evidence="2" id="KW-1133">Transmembrane helix</keyword>
<feature type="transmembrane region" description="Helical" evidence="2">
    <location>
        <begin position="139"/>
        <end position="166"/>
    </location>
</feature>
<dbReference type="EMBL" id="BMWD01000014">
    <property type="protein sequence ID" value="GGX69792.1"/>
    <property type="molecule type" value="Genomic_DNA"/>
</dbReference>
<name>A0A918NH00_9ACTN</name>
<feature type="transmembrane region" description="Helical" evidence="2">
    <location>
        <begin position="316"/>
        <end position="336"/>
    </location>
</feature>
<gene>
    <name evidence="3" type="ORF">GCM10010515_41800</name>
</gene>
<keyword evidence="2" id="KW-0812">Transmembrane</keyword>
<feature type="transmembrane region" description="Helical" evidence="2">
    <location>
        <begin position="212"/>
        <end position="231"/>
    </location>
</feature>
<feature type="transmembrane region" description="Helical" evidence="2">
    <location>
        <begin position="42"/>
        <end position="60"/>
    </location>
</feature>
<proteinExistence type="predicted"/>
<feature type="transmembrane region" description="Helical" evidence="2">
    <location>
        <begin position="186"/>
        <end position="205"/>
    </location>
</feature>
<evidence type="ECO:0000313" key="4">
    <source>
        <dbReference type="Proteomes" id="UP000645555"/>
    </source>
</evidence>
<keyword evidence="2" id="KW-0472">Membrane</keyword>
<evidence type="ECO:0000256" key="1">
    <source>
        <dbReference type="SAM" id="MobiDB-lite"/>
    </source>
</evidence>
<feature type="transmembrane region" description="Helical" evidence="2">
    <location>
        <begin position="96"/>
        <end position="118"/>
    </location>
</feature>
<keyword evidence="4" id="KW-1185">Reference proteome</keyword>
<sequence>MSNVTSTPIDMNRTAAPATAPKRSRGPRLTGVVWLTWRQHRAAYWTILAGAAFSVLWMTIQRADLIDFLTIHGWPGELSADWVQGAGTYSAMFNKVGLGLGFIPLVLGVFLGAPLLAGDLESGTAKLVTSQTVSPNKWLAAKLGISTVVVVVCMTAISLVFGWWWAPVKDENNILDWTAGAAFDNTGLVPVALTLFTVVGGVAIGMVLRRTLLAMVVTFVFGVVVQVVWAMNRLNLGQVVTRTTDKGVDGSSFPKVPSGSLQLDQSYVTGAGDTLGTSTCVHAASKEARAVCLEKADIVGWSVDYLPMSQMSGMQWLGSSILLGMTAAVAGFIFIWTRKRLV</sequence>